<dbReference type="GeneTree" id="ENSGT01030000234607"/>
<sequence>MFRWSCAFRLSRSLLQTRFLSTDPLLDQFKICLSEDQVFQLVGKNKARLSVTHVGYAINLLWQFQKEKPRMLRTIGQVRGHPEFIALRILAENKIEFMDDKALVEILYNILRFNLEAHDSLVQQLVMEGWRRLERFNLTALSKFAVCLVEQHMNMSPLMGRIASIVDGTLDDVQDARILSSLMVSIYGVISPTLRDRLVDKADSLVDTLDVSHFNHPRRIVQFLRNMKYTYRPLLEKCNSVFLQNVGQMDPENLSIIIGLYQSLQFNNAEFRLMARARLIETMDQCSDVASYTKLFAALGPMAGQDIREKLEEGILTMADEMNPTQLLAILGTMEEMECRNTLLIAKISSLLQKYLESYRPVELARITQAIVTLRCQTPELFSMLQKILERLLKSSFIPADVSMLARVISTLPAARVDEEILSKVDAILPQCSLSDLSSLALAIVKWVRTDQPSRSSTSGGLGNLLLKLNTCGRERIAKIDKIDLFLDELKYTTGDWLEEVLLKDTISTCERLIDQVTWKNVPEFALFITRTNYLCAQVLDKIALVATEDITKIHYSATYATLLPFVVLNYDPPNGEAFFDACIQHFLPHLNSFDPHLVVLLAYSLALAEYFPEELIKAVFNVDFLGRLDAQLETFSSALNMRIRLRLMELNRAVCLECPEFQIPWFHDRYCQQLQHRANGGISSVQRQIHQLLGEILGGINYAKVSVMTPYYHAIDFECILDKNKKPIPYLDQNVLSADLSKVQWGNGGPLQETKSLPPGAQRVAIEFLDSKAFSKNSSNIKGEYVMKKRHLEILGYHVVQIASFEWNSMELSTKDAWIDYLRKRIFADDQR</sequence>
<dbReference type="FunCoup" id="F6T209">
    <property type="interactions" value="1256"/>
</dbReference>
<dbReference type="PROSITE" id="PS51286">
    <property type="entry name" value="RAP"/>
    <property type="match status" value="1"/>
</dbReference>
<dbReference type="InterPro" id="IPR013579">
    <property type="entry name" value="FAST_2"/>
</dbReference>
<evidence type="ECO:0000259" key="3">
    <source>
        <dbReference type="PROSITE" id="PS51286"/>
    </source>
</evidence>
<dbReference type="Xenbase" id="XB-GENE-5730765">
    <property type="gene designation" value="fastkd1"/>
</dbReference>
<feature type="domain" description="RAP" evidence="3">
    <location>
        <begin position="765"/>
        <end position="825"/>
    </location>
</feature>
<evidence type="ECO:0000313" key="4">
    <source>
        <dbReference type="Ensembl" id="ENSXETP00000041066"/>
    </source>
</evidence>
<dbReference type="ExpressionAtlas" id="F6T209">
    <property type="expression patterns" value="baseline"/>
</dbReference>
<dbReference type="SMART" id="SM00952">
    <property type="entry name" value="RAP"/>
    <property type="match status" value="1"/>
</dbReference>
<organism evidence="4">
    <name type="scientific">Xenopus tropicalis</name>
    <name type="common">Western clawed frog</name>
    <name type="synonym">Silurana tropicalis</name>
    <dbReference type="NCBI Taxonomy" id="8364"/>
    <lineage>
        <taxon>Eukaryota</taxon>
        <taxon>Metazoa</taxon>
        <taxon>Chordata</taxon>
        <taxon>Craniata</taxon>
        <taxon>Vertebrata</taxon>
        <taxon>Euteleostomi</taxon>
        <taxon>Amphibia</taxon>
        <taxon>Batrachia</taxon>
        <taxon>Anura</taxon>
        <taxon>Pipoidea</taxon>
        <taxon>Pipidae</taxon>
        <taxon>Xenopodinae</taxon>
        <taxon>Xenopus</taxon>
        <taxon>Silurana</taxon>
    </lineage>
</organism>
<dbReference type="PANTHER" id="PTHR21228">
    <property type="entry name" value="FAST LEU-RICH DOMAIN-CONTAINING"/>
    <property type="match status" value="1"/>
</dbReference>
<dbReference type="InterPro" id="IPR013584">
    <property type="entry name" value="RAP"/>
</dbReference>
<name>F6T209_XENTR</name>
<dbReference type="GO" id="GO:0044528">
    <property type="term" value="P:regulation of mitochondrial mRNA stability"/>
    <property type="evidence" value="ECO:0007669"/>
    <property type="project" value="InterPro"/>
</dbReference>
<comment type="subcellular location">
    <subcellularLocation>
        <location evidence="1">Mitochondrion</location>
    </subcellularLocation>
</comment>
<dbReference type="AlphaFoldDB" id="F6T209"/>
<protein>
    <submittedName>
        <fullName evidence="4">FAST kinase domain-containing protein 1, mitochondrial</fullName>
    </submittedName>
</protein>
<evidence type="ECO:0000256" key="1">
    <source>
        <dbReference type="ARBA" id="ARBA00004173"/>
    </source>
</evidence>
<dbReference type="Pfam" id="PF06743">
    <property type="entry name" value="FAST_1"/>
    <property type="match status" value="1"/>
</dbReference>
<accession>F6T209</accession>
<dbReference type="InParanoid" id="F6T209"/>
<dbReference type="Pfam" id="PF08368">
    <property type="entry name" value="FAST_2"/>
    <property type="match status" value="1"/>
</dbReference>
<dbReference type="Pfam" id="PF08373">
    <property type="entry name" value="RAP"/>
    <property type="match status" value="1"/>
</dbReference>
<reference evidence="4" key="2">
    <citation type="submission" date="2011-06" db="UniProtKB">
        <authorList>
            <consortium name="Ensembl"/>
        </authorList>
    </citation>
    <scope>IDENTIFICATION</scope>
</reference>
<evidence type="ECO:0000256" key="2">
    <source>
        <dbReference type="ARBA" id="ARBA00023128"/>
    </source>
</evidence>
<dbReference type="Bgee" id="ENSXETG00000018929">
    <property type="expression patterns" value="Expressed in 2-cell stage embryo and 10 other cell types or tissues"/>
</dbReference>
<dbReference type="InterPro" id="IPR050870">
    <property type="entry name" value="FAST_kinase"/>
</dbReference>
<dbReference type="Ensembl" id="ENSXETT00000041066">
    <property type="protein sequence ID" value="ENSXETP00000041066"/>
    <property type="gene ID" value="ENSXETG00000018929"/>
</dbReference>
<gene>
    <name evidence="4" type="primary">fastkd1</name>
</gene>
<dbReference type="HOGENOM" id="CLU_017819_0_0_1"/>
<proteinExistence type="predicted"/>
<dbReference type="InterPro" id="IPR010622">
    <property type="entry name" value="FAST_Leu-rich"/>
</dbReference>
<dbReference type="PANTHER" id="PTHR21228:SF29">
    <property type="entry name" value="FAST KINASE DOMAIN-CONTAINING PROTEIN 1, MITOCHONDRIAL"/>
    <property type="match status" value="1"/>
</dbReference>
<dbReference type="GO" id="GO:0005739">
    <property type="term" value="C:mitochondrion"/>
    <property type="evidence" value="ECO:0007669"/>
    <property type="project" value="UniProtKB-SubCell"/>
</dbReference>
<keyword evidence="2" id="KW-0496">Mitochondrion</keyword>
<reference evidence="4" key="1">
    <citation type="journal article" date="2010" name="Science">
        <title>The genome of the Western clawed frog Xenopus tropicalis.</title>
        <authorList>
            <person name="Hellsten U."/>
            <person name="Harland R.M."/>
            <person name="Gilchrist M.J."/>
            <person name="Hendrix D."/>
            <person name="Jurka J."/>
            <person name="Kapitonov V."/>
            <person name="Ovcharenko I."/>
            <person name="Putnam N.H."/>
            <person name="Shu S."/>
            <person name="Taher L."/>
            <person name="Blitz I.L."/>
            <person name="Blumberg B."/>
            <person name="Dichmann D.S."/>
            <person name="Dubchak I."/>
            <person name="Amaya E."/>
            <person name="Detter J.C."/>
            <person name="Fletcher R."/>
            <person name="Gerhard D.S."/>
            <person name="Goodstein D."/>
            <person name="Graves T."/>
            <person name="Grigoriev I.V."/>
            <person name="Grimwood J."/>
            <person name="Kawashima T."/>
            <person name="Lindquist E."/>
            <person name="Lucas S.M."/>
            <person name="Mead P.E."/>
            <person name="Mitros T."/>
            <person name="Ogino H."/>
            <person name="Ohta Y."/>
            <person name="Poliakov A.V."/>
            <person name="Pollet N."/>
            <person name="Robert J."/>
            <person name="Salamov A."/>
            <person name="Sater A.K."/>
            <person name="Schmutz J."/>
            <person name="Terry A."/>
            <person name="Vize P.D."/>
            <person name="Warren W.C."/>
            <person name="Wells D."/>
            <person name="Wills A."/>
            <person name="Wilson R.K."/>
            <person name="Zimmerman L.B."/>
            <person name="Zorn A.M."/>
            <person name="Grainger R."/>
            <person name="Grammer T."/>
            <person name="Khokha M.K."/>
            <person name="Richardson P.M."/>
            <person name="Rokhsar D.S."/>
        </authorList>
    </citation>
    <scope>NUCLEOTIDE SEQUENCE [LARGE SCALE GENOMIC DNA]</scope>
    <source>
        <strain evidence="4">Nigerian</strain>
    </source>
</reference>